<proteinExistence type="predicted"/>
<dbReference type="SUPFAM" id="SSF53822">
    <property type="entry name" value="Periplasmic binding protein-like I"/>
    <property type="match status" value="1"/>
</dbReference>
<feature type="region of interest" description="Disordered" evidence="1">
    <location>
        <begin position="27"/>
        <end position="61"/>
    </location>
</feature>
<name>A0A3B0RMB6_9ZZZZ</name>
<organism evidence="3">
    <name type="scientific">hydrothermal vent metagenome</name>
    <dbReference type="NCBI Taxonomy" id="652676"/>
    <lineage>
        <taxon>unclassified sequences</taxon>
        <taxon>metagenomes</taxon>
        <taxon>ecological metagenomes</taxon>
    </lineage>
</organism>
<dbReference type="Gene3D" id="3.40.50.2300">
    <property type="match status" value="1"/>
</dbReference>
<feature type="domain" description="Periplasmic binding protein" evidence="2">
    <location>
        <begin position="68"/>
        <end position="156"/>
    </location>
</feature>
<dbReference type="PROSITE" id="PS51257">
    <property type="entry name" value="PROKAR_LIPOPROTEIN"/>
    <property type="match status" value="1"/>
</dbReference>
<evidence type="ECO:0000259" key="2">
    <source>
        <dbReference type="Pfam" id="PF13407"/>
    </source>
</evidence>
<dbReference type="InterPro" id="IPR025997">
    <property type="entry name" value="SBP_2_dom"/>
</dbReference>
<protein>
    <recommendedName>
        <fullName evidence="2">Periplasmic binding protein domain-containing protein</fullName>
    </recommendedName>
</protein>
<dbReference type="EMBL" id="UOEI01000015">
    <property type="protein sequence ID" value="VAV89388.1"/>
    <property type="molecule type" value="Genomic_DNA"/>
</dbReference>
<reference evidence="3" key="1">
    <citation type="submission" date="2018-06" db="EMBL/GenBank/DDBJ databases">
        <authorList>
            <person name="Zhirakovskaya E."/>
        </authorList>
    </citation>
    <scope>NUCLEOTIDE SEQUENCE</scope>
</reference>
<sequence length="187" mass="19242">MKHLTTTWRLLAVLAVFALIAGACSSTSEPTETTTTQATATTEAPATDATTTTAAATTTEAPSEPVQVAYLSASSANTWLAASREAMEQVAADNGIEIVEFDAQFDPALQQQQFQDAIASGQYAGIILVALTGAAAIPDVQDALDAGIEVVVLNQVVGEDLSTSEPQVDGIAAAVLEPPLLRGQRIG</sequence>
<dbReference type="InterPro" id="IPR028082">
    <property type="entry name" value="Peripla_BP_I"/>
</dbReference>
<gene>
    <name evidence="3" type="ORF">MNBD_ACTINO01-2342</name>
</gene>
<dbReference type="AlphaFoldDB" id="A0A3B0RMB6"/>
<dbReference type="Pfam" id="PF13407">
    <property type="entry name" value="Peripla_BP_4"/>
    <property type="match status" value="1"/>
</dbReference>
<evidence type="ECO:0000256" key="1">
    <source>
        <dbReference type="SAM" id="MobiDB-lite"/>
    </source>
</evidence>
<accession>A0A3B0RMB6</accession>
<evidence type="ECO:0000313" key="3">
    <source>
        <dbReference type="EMBL" id="VAV89388.1"/>
    </source>
</evidence>
<feature type="non-terminal residue" evidence="3">
    <location>
        <position position="187"/>
    </location>
</feature>